<gene>
    <name evidence="3" type="ORF">HMPREF1536_03485</name>
</gene>
<dbReference type="EMBL" id="AQHW01000016">
    <property type="protein sequence ID" value="KKB54562.1"/>
    <property type="molecule type" value="Genomic_DNA"/>
</dbReference>
<keyword evidence="2" id="KW-0812">Transmembrane</keyword>
<dbReference type="HOGENOM" id="CLU_173883_0_0_10"/>
<name>A0A0F5JAW8_9BACT</name>
<accession>A0A0F5JAW8</accession>
<sequence>MERKRNYIGKVRDWADDRLRRMCGRITPGKRLAVILVMFFFLGGLSIYITVSSIYNIGKRDGRRLQIEHIRQLPLHGNDTTKSINPLNRPQYGRSTEE</sequence>
<evidence type="ECO:0000313" key="4">
    <source>
        <dbReference type="Proteomes" id="UP000033035"/>
    </source>
</evidence>
<dbReference type="AlphaFoldDB" id="A0A0F5JAW8"/>
<dbReference type="GeneID" id="59807909"/>
<organism evidence="3 4">
    <name type="scientific">Parabacteroides gordonii MS-1 = DSM 23371</name>
    <dbReference type="NCBI Taxonomy" id="1203610"/>
    <lineage>
        <taxon>Bacteria</taxon>
        <taxon>Pseudomonadati</taxon>
        <taxon>Bacteroidota</taxon>
        <taxon>Bacteroidia</taxon>
        <taxon>Bacteroidales</taxon>
        <taxon>Tannerellaceae</taxon>
        <taxon>Parabacteroides</taxon>
    </lineage>
</organism>
<dbReference type="RefSeq" id="WP_007754134.1">
    <property type="nucleotide sequence ID" value="NZ_KQ033919.1"/>
</dbReference>
<dbReference type="STRING" id="1203610.HMPREF1536_03485"/>
<keyword evidence="2" id="KW-0472">Membrane</keyword>
<evidence type="ECO:0000256" key="2">
    <source>
        <dbReference type="SAM" id="Phobius"/>
    </source>
</evidence>
<feature type="transmembrane region" description="Helical" evidence="2">
    <location>
        <begin position="32"/>
        <end position="55"/>
    </location>
</feature>
<dbReference type="InterPro" id="IPR025050">
    <property type="entry name" value="TraL_transposon"/>
</dbReference>
<dbReference type="PATRIC" id="fig|1203610.3.peg.3551"/>
<evidence type="ECO:0000313" key="3">
    <source>
        <dbReference type="EMBL" id="KKB54562.1"/>
    </source>
</evidence>
<proteinExistence type="predicted"/>
<protein>
    <recommendedName>
        <fullName evidence="5">DUF3989 domain-containing protein</fullName>
    </recommendedName>
</protein>
<evidence type="ECO:0008006" key="5">
    <source>
        <dbReference type="Google" id="ProtNLM"/>
    </source>
</evidence>
<feature type="region of interest" description="Disordered" evidence="1">
    <location>
        <begin position="76"/>
        <end position="98"/>
    </location>
</feature>
<evidence type="ECO:0000256" key="1">
    <source>
        <dbReference type="SAM" id="MobiDB-lite"/>
    </source>
</evidence>
<dbReference type="Pfam" id="PF13150">
    <property type="entry name" value="TraL_transposon"/>
    <property type="match status" value="1"/>
</dbReference>
<comment type="caution">
    <text evidence="3">The sequence shown here is derived from an EMBL/GenBank/DDBJ whole genome shotgun (WGS) entry which is preliminary data.</text>
</comment>
<keyword evidence="2" id="KW-1133">Transmembrane helix</keyword>
<dbReference type="Proteomes" id="UP000033035">
    <property type="component" value="Unassembled WGS sequence"/>
</dbReference>
<keyword evidence="4" id="KW-1185">Reference proteome</keyword>
<reference evidence="3 4" key="1">
    <citation type="submission" date="2013-04" db="EMBL/GenBank/DDBJ databases">
        <title>The Genome Sequence of Parabacteroides gordonii DSM 23371.</title>
        <authorList>
            <consortium name="The Broad Institute Genomics Platform"/>
            <person name="Earl A."/>
            <person name="Ward D."/>
            <person name="Feldgarden M."/>
            <person name="Gevers D."/>
            <person name="Martens E."/>
            <person name="Sakamoto M."/>
            <person name="Benno Y."/>
            <person name="Suzuki N."/>
            <person name="Matsunaga N."/>
            <person name="Koshihara K."/>
            <person name="Seki M."/>
            <person name="Komiya H."/>
            <person name="Walker B."/>
            <person name="Young S."/>
            <person name="Zeng Q."/>
            <person name="Gargeya S."/>
            <person name="Fitzgerald M."/>
            <person name="Haas B."/>
            <person name="Abouelleil A."/>
            <person name="Allen A.W."/>
            <person name="Alvarado L."/>
            <person name="Arachchi H.M."/>
            <person name="Berlin A.M."/>
            <person name="Chapman S.B."/>
            <person name="Gainer-Dewar J."/>
            <person name="Goldberg J."/>
            <person name="Griggs A."/>
            <person name="Gujja S."/>
            <person name="Hansen M."/>
            <person name="Howarth C."/>
            <person name="Imamovic A."/>
            <person name="Ireland A."/>
            <person name="Larimer J."/>
            <person name="McCowan C."/>
            <person name="Murphy C."/>
            <person name="Pearson M."/>
            <person name="Poon T.W."/>
            <person name="Priest M."/>
            <person name="Roberts A."/>
            <person name="Saif S."/>
            <person name="Shea T."/>
            <person name="Sisk P."/>
            <person name="Sykes S."/>
            <person name="Wortman J."/>
            <person name="Nusbaum C."/>
            <person name="Birren B."/>
        </authorList>
    </citation>
    <scope>NUCLEOTIDE SEQUENCE [LARGE SCALE GENOMIC DNA]</scope>
    <source>
        <strain evidence="3 4">MS-1</strain>
    </source>
</reference>
<feature type="compositionally biased region" description="Polar residues" evidence="1">
    <location>
        <begin position="78"/>
        <end position="88"/>
    </location>
</feature>